<organism evidence="4 5">
    <name type="scientific">Bacillus thermotolerans</name>
    <name type="common">Quasibacillus thermotolerans</name>
    <dbReference type="NCBI Taxonomy" id="1221996"/>
    <lineage>
        <taxon>Bacteria</taxon>
        <taxon>Bacillati</taxon>
        <taxon>Bacillota</taxon>
        <taxon>Bacilli</taxon>
        <taxon>Bacillales</taxon>
        <taxon>Bacillaceae</taxon>
        <taxon>Bacillus</taxon>
    </lineage>
</organism>
<feature type="domain" description="Metallo-beta-lactamase" evidence="3">
    <location>
        <begin position="7"/>
        <end position="192"/>
    </location>
</feature>
<dbReference type="OrthoDB" id="9789133at2"/>
<dbReference type="Proteomes" id="UP000031563">
    <property type="component" value="Unassembled WGS sequence"/>
</dbReference>
<dbReference type="PANTHER" id="PTHR43546:SF3">
    <property type="entry name" value="UPF0173 METAL-DEPENDENT HYDROLASE MJ1163"/>
    <property type="match status" value="1"/>
</dbReference>
<dbReference type="SMART" id="SM00849">
    <property type="entry name" value="Lactamase_B"/>
    <property type="match status" value="1"/>
</dbReference>
<reference evidence="4" key="1">
    <citation type="submission" date="2015-02" db="EMBL/GenBank/DDBJ databases">
        <title>Genome Assembly of Bacillaceae bacterium MTCC 8252.</title>
        <authorList>
            <person name="Verma A."/>
            <person name="Khatri I."/>
            <person name="Mual P."/>
            <person name="Subramanian S."/>
            <person name="Krishnamurthi S."/>
        </authorList>
    </citation>
    <scope>NUCLEOTIDE SEQUENCE [LARGE SCALE GENOMIC DNA]</scope>
    <source>
        <strain evidence="4">MTCC 8252</strain>
    </source>
</reference>
<evidence type="ECO:0000313" key="5">
    <source>
        <dbReference type="Proteomes" id="UP000031563"/>
    </source>
</evidence>
<protein>
    <recommendedName>
        <fullName evidence="2">UPF0173 metal-dependent hydrolase QY95_01536</fullName>
    </recommendedName>
</protein>
<dbReference type="HAMAP" id="MF_00457">
    <property type="entry name" value="UPF0173"/>
    <property type="match status" value="1"/>
</dbReference>
<dbReference type="Gene3D" id="3.60.15.10">
    <property type="entry name" value="Ribonuclease Z/Hydroxyacylglutathione hydrolase-like"/>
    <property type="match status" value="1"/>
</dbReference>
<dbReference type="SUPFAM" id="SSF56281">
    <property type="entry name" value="Metallo-hydrolase/oxidoreductase"/>
    <property type="match status" value="1"/>
</dbReference>
<gene>
    <name evidence="4" type="ORF">QY95_01536</name>
</gene>
<dbReference type="InterPro" id="IPR050114">
    <property type="entry name" value="UPF0173_UPF0282_UlaG_hydrolase"/>
</dbReference>
<proteinExistence type="inferred from homology"/>
<evidence type="ECO:0000259" key="3">
    <source>
        <dbReference type="SMART" id="SM00849"/>
    </source>
</evidence>
<evidence type="ECO:0000313" key="4">
    <source>
        <dbReference type="EMBL" id="KKB43291.1"/>
    </source>
</evidence>
<comment type="similarity">
    <text evidence="2">Belongs to the UPF0173 family.</text>
</comment>
<evidence type="ECO:0000256" key="2">
    <source>
        <dbReference type="HAMAP-Rule" id="MF_00457"/>
    </source>
</evidence>
<dbReference type="PANTHER" id="PTHR43546">
    <property type="entry name" value="UPF0173 METAL-DEPENDENT HYDROLASE MJ1163-RELATED"/>
    <property type="match status" value="1"/>
</dbReference>
<sequence length="226" mass="24595">MKVSYHGHSIVKVETNGKTILIDPFITGNDLTDLKVEDERPDVIILTHGHGDHVGDTVALAKKSDALVIAVNELAVYLSHQGVNAHPMHIGGSREFEFGRVKFTQAFHGSGMEQEDGTFLYMGMPAGVLLMAEGKTIYHAGDTGIFSDMKLIGELHPIDLAFLPIGDNFTMGPDDAALAAKFLQAKTVVPVHFNTFPPIKQDPHEFVAKLEQKNGQVLEPGESIEL</sequence>
<keyword evidence="5" id="KW-1185">Reference proteome</keyword>
<dbReference type="RefSeq" id="WP_039234213.1">
    <property type="nucleotide sequence ID" value="NZ_JWIQ02000027.1"/>
</dbReference>
<dbReference type="AlphaFoldDB" id="A0A0F5HXM6"/>
<dbReference type="NCBIfam" id="NF001911">
    <property type="entry name" value="PRK00685.1"/>
    <property type="match status" value="1"/>
</dbReference>
<dbReference type="InterPro" id="IPR001279">
    <property type="entry name" value="Metallo-B-lactamas"/>
</dbReference>
<dbReference type="InterPro" id="IPR022877">
    <property type="entry name" value="UPF0173"/>
</dbReference>
<name>A0A0F5HXM6_BACTR</name>
<keyword evidence="1 2" id="KW-0378">Hydrolase</keyword>
<comment type="caution">
    <text evidence="4">The sequence shown here is derived from an EMBL/GenBank/DDBJ whole genome shotgun (WGS) entry which is preliminary data.</text>
</comment>
<evidence type="ECO:0000256" key="1">
    <source>
        <dbReference type="ARBA" id="ARBA00022801"/>
    </source>
</evidence>
<dbReference type="STRING" id="1221996.QY95_01536"/>
<dbReference type="InterPro" id="IPR036866">
    <property type="entry name" value="RibonucZ/Hydroxyglut_hydro"/>
</dbReference>
<dbReference type="GO" id="GO:0016787">
    <property type="term" value="F:hydrolase activity"/>
    <property type="evidence" value="ECO:0007669"/>
    <property type="project" value="UniProtKB-UniRule"/>
</dbReference>
<accession>A0A0F5HXM6</accession>
<dbReference type="EMBL" id="JWIR02000003">
    <property type="protein sequence ID" value="KKB43291.1"/>
    <property type="molecule type" value="Genomic_DNA"/>
</dbReference>
<accession>A0A0F5ICQ2</accession>
<dbReference type="Pfam" id="PF12706">
    <property type="entry name" value="Lactamase_B_2"/>
    <property type="match status" value="1"/>
</dbReference>